<name>A0A8S0WLN8_CYCAE</name>
<proteinExistence type="predicted"/>
<gene>
    <name evidence="1" type="ORF">AAE3_LOCUS2571</name>
</gene>
<evidence type="ECO:0000313" key="1">
    <source>
        <dbReference type="EMBL" id="CAA7260452.1"/>
    </source>
</evidence>
<comment type="caution">
    <text evidence="1">The sequence shown here is derived from an EMBL/GenBank/DDBJ whole genome shotgun (WGS) entry which is preliminary data.</text>
</comment>
<evidence type="ECO:0008006" key="3">
    <source>
        <dbReference type="Google" id="ProtNLM"/>
    </source>
</evidence>
<dbReference type="SUPFAM" id="SSF52047">
    <property type="entry name" value="RNI-like"/>
    <property type="match status" value="1"/>
</dbReference>
<keyword evidence="2" id="KW-1185">Reference proteome</keyword>
<sequence>MPLPSNHASIVSPTPSLLETNGVPLPADRTRIKAAIQAAEEQLKAFTKEDLVRVLVEELLTGGEYWTLLRISYLNDFVRKHKALLSPVRNLPPELLGEIFRFVVLPRRFHTSSSVALPKEPAHNIAYAITQTCKYWRDVALSIPQLWTSIPPLQYPYPYFHRRLSFMRLFLERSKDLPIHVIISMVHWPFLNTLEAEDSLPDFSRLPSFNLLFSQAHRWGTAVVHLDRRIYETLPSFDFPQLTHLNLRVNEESFPASLLDCPNHVFQRTPLLKHIVLDNVQKHPHMGQLLHNVESYAGLPIALDYFAFMYKNLRRCELRGPVSIMYYSDFVIPFPKLEYLRVASTNYRELSGAWSFGRNPEETPFRYIKAPKLKELEIEAHPVHPTASLIVKDLLAVTLRKTTQLRALTFHVVGWTEEEFHRLLAATPFLERLDIWDTPATYLKRLVFDASEGAPGALVPRLRSLVIRGFSDTDFATLERLRDSRHLADPSVKNLHRELSITLTYRTVKKFMKAQNIIEGWTEVEPGNHMKGSECTMVLGWSSHLVKSFFRWPVPNPADKKFGVACSAIQATGKGLRRLRASNWDMSKLSHFLSIVETHEFGNPELLEPLIKIPSAQSTRILRIMEVIRDMSPAALMRDEVYLFRYRAAALVEKWTPLVEESRKCRRWKLSDDCKSLRLA</sequence>
<dbReference type="Gene3D" id="3.80.10.10">
    <property type="entry name" value="Ribonuclease Inhibitor"/>
    <property type="match status" value="1"/>
</dbReference>
<reference evidence="1 2" key="1">
    <citation type="submission" date="2020-01" db="EMBL/GenBank/DDBJ databases">
        <authorList>
            <person name="Gupta K D."/>
        </authorList>
    </citation>
    <scope>NUCLEOTIDE SEQUENCE [LARGE SCALE GENOMIC DNA]</scope>
</reference>
<dbReference type="Gene3D" id="1.20.1280.50">
    <property type="match status" value="1"/>
</dbReference>
<dbReference type="OrthoDB" id="3365698at2759"/>
<protein>
    <recommendedName>
        <fullName evidence="3">F-box domain-containing protein</fullName>
    </recommendedName>
</protein>
<evidence type="ECO:0000313" key="2">
    <source>
        <dbReference type="Proteomes" id="UP000467700"/>
    </source>
</evidence>
<accession>A0A8S0WLN8</accession>
<dbReference type="EMBL" id="CACVBS010000029">
    <property type="protein sequence ID" value="CAA7260452.1"/>
    <property type="molecule type" value="Genomic_DNA"/>
</dbReference>
<dbReference type="InterPro" id="IPR032675">
    <property type="entry name" value="LRR_dom_sf"/>
</dbReference>
<dbReference type="AlphaFoldDB" id="A0A8S0WLN8"/>
<dbReference type="Proteomes" id="UP000467700">
    <property type="component" value="Unassembled WGS sequence"/>
</dbReference>
<organism evidence="1 2">
    <name type="scientific">Cyclocybe aegerita</name>
    <name type="common">Black poplar mushroom</name>
    <name type="synonym">Agrocybe aegerita</name>
    <dbReference type="NCBI Taxonomy" id="1973307"/>
    <lineage>
        <taxon>Eukaryota</taxon>
        <taxon>Fungi</taxon>
        <taxon>Dikarya</taxon>
        <taxon>Basidiomycota</taxon>
        <taxon>Agaricomycotina</taxon>
        <taxon>Agaricomycetes</taxon>
        <taxon>Agaricomycetidae</taxon>
        <taxon>Agaricales</taxon>
        <taxon>Agaricineae</taxon>
        <taxon>Bolbitiaceae</taxon>
        <taxon>Cyclocybe</taxon>
    </lineage>
</organism>